<dbReference type="InterPro" id="IPR039993">
    <property type="entry name" value="NDUFB10"/>
</dbReference>
<organism evidence="9 10">
    <name type="scientific">Aphanomyces stellatus</name>
    <dbReference type="NCBI Taxonomy" id="120398"/>
    <lineage>
        <taxon>Eukaryota</taxon>
        <taxon>Sar</taxon>
        <taxon>Stramenopiles</taxon>
        <taxon>Oomycota</taxon>
        <taxon>Saprolegniomycetes</taxon>
        <taxon>Saprolegniales</taxon>
        <taxon>Verrucalvaceae</taxon>
        <taxon>Aphanomyces</taxon>
    </lineage>
</organism>
<reference evidence="8" key="2">
    <citation type="submission" date="2019-06" db="EMBL/GenBank/DDBJ databases">
        <title>Genomics analysis of Aphanomyces spp. identifies a new class of oomycete effector associated with host adaptation.</title>
        <authorList>
            <person name="Gaulin E."/>
        </authorList>
    </citation>
    <scope>NUCLEOTIDE SEQUENCE</scope>
    <source>
        <strain evidence="8">CBS 578.67</strain>
    </source>
</reference>
<keyword evidence="7" id="KW-0472">Membrane</keyword>
<keyword evidence="2" id="KW-0813">Transport</keyword>
<protein>
    <submittedName>
        <fullName evidence="9">Aste57867_21682 protein</fullName>
    </submittedName>
</protein>
<accession>A0A485LI64</accession>
<dbReference type="GO" id="GO:0005743">
    <property type="term" value="C:mitochondrial inner membrane"/>
    <property type="evidence" value="ECO:0007669"/>
    <property type="project" value="UniProtKB-SubCell"/>
</dbReference>
<evidence type="ECO:0000256" key="1">
    <source>
        <dbReference type="ARBA" id="ARBA00004443"/>
    </source>
</evidence>
<name>A0A485LI64_9STRA</name>
<keyword evidence="10" id="KW-1185">Reference proteome</keyword>
<keyword evidence="6" id="KW-0496">Mitochondrion</keyword>
<gene>
    <name evidence="9" type="primary">Aste57867_21682</name>
    <name evidence="8" type="ORF">As57867_021613</name>
    <name evidence="9" type="ORF">ASTE57867_21682</name>
</gene>
<keyword evidence="4" id="KW-0999">Mitochondrion inner membrane</keyword>
<evidence type="ECO:0000256" key="3">
    <source>
        <dbReference type="ARBA" id="ARBA00022660"/>
    </source>
</evidence>
<evidence type="ECO:0000313" key="10">
    <source>
        <dbReference type="Proteomes" id="UP000332933"/>
    </source>
</evidence>
<dbReference type="Proteomes" id="UP000332933">
    <property type="component" value="Unassembled WGS sequence"/>
</dbReference>
<keyword evidence="3" id="KW-0679">Respiratory chain</keyword>
<proteinExistence type="predicted"/>
<evidence type="ECO:0000313" key="8">
    <source>
        <dbReference type="EMBL" id="KAF0686495.1"/>
    </source>
</evidence>
<evidence type="ECO:0000313" key="9">
    <source>
        <dbReference type="EMBL" id="VFT98351.1"/>
    </source>
</evidence>
<reference evidence="9 10" key="1">
    <citation type="submission" date="2019-03" db="EMBL/GenBank/DDBJ databases">
        <authorList>
            <person name="Gaulin E."/>
            <person name="Dumas B."/>
        </authorList>
    </citation>
    <scope>NUCLEOTIDE SEQUENCE [LARGE SCALE GENOMIC DNA]</scope>
    <source>
        <strain evidence="9">CBS 568.67</strain>
    </source>
</reference>
<keyword evidence="5" id="KW-0249">Electron transport</keyword>
<dbReference type="PANTHER" id="PTHR13094:SF1">
    <property type="entry name" value="NADH DEHYDROGENASE [UBIQUINONE] 1 BETA SUBCOMPLEX SUBUNIT 10"/>
    <property type="match status" value="1"/>
</dbReference>
<evidence type="ECO:0000256" key="5">
    <source>
        <dbReference type="ARBA" id="ARBA00022982"/>
    </source>
</evidence>
<dbReference type="OrthoDB" id="10252718at2759"/>
<evidence type="ECO:0000256" key="4">
    <source>
        <dbReference type="ARBA" id="ARBA00022792"/>
    </source>
</evidence>
<evidence type="ECO:0000256" key="7">
    <source>
        <dbReference type="ARBA" id="ARBA00023136"/>
    </source>
</evidence>
<evidence type="ECO:0000256" key="6">
    <source>
        <dbReference type="ARBA" id="ARBA00023128"/>
    </source>
</evidence>
<evidence type="ECO:0000256" key="2">
    <source>
        <dbReference type="ARBA" id="ARBA00022448"/>
    </source>
</evidence>
<dbReference type="EMBL" id="VJMH01006993">
    <property type="protein sequence ID" value="KAF0686495.1"/>
    <property type="molecule type" value="Genomic_DNA"/>
</dbReference>
<dbReference type="EMBL" id="CAADRA010007019">
    <property type="protein sequence ID" value="VFT98351.1"/>
    <property type="molecule type" value="Genomic_DNA"/>
</dbReference>
<comment type="subcellular location">
    <subcellularLocation>
        <location evidence="1">Mitochondrion inner membrane</location>
        <topology evidence="1">Peripheral membrane protein</topology>
        <orientation evidence="1">Matrix side</orientation>
    </subcellularLocation>
</comment>
<sequence>MAENGQVLLPNVGIGHASIEDLAKLVKAKRELAQEKVISHQRVKLLRDEVAECYLKNGVNHFVACKALRQQYEALVKDPWLGMKPIRFEGQEDNE</sequence>
<dbReference type="PANTHER" id="PTHR13094">
    <property type="entry name" value="NADH-UBIQUINONE OXIDOREDUCTASE PDSW SUBUNIT"/>
    <property type="match status" value="1"/>
</dbReference>
<dbReference type="AlphaFoldDB" id="A0A485LI64"/>